<dbReference type="RefSeq" id="WP_354635067.1">
    <property type="nucleotide sequence ID" value="NZ_CP159837.1"/>
</dbReference>
<evidence type="ECO:0000313" key="5">
    <source>
        <dbReference type="EMBL" id="XCM36074.1"/>
    </source>
</evidence>
<dbReference type="InterPro" id="IPR025564">
    <property type="entry name" value="CAAD_dom"/>
</dbReference>
<organism evidence="5">
    <name type="scientific">Planktothricoides raciborskii GIHE-MW2</name>
    <dbReference type="NCBI Taxonomy" id="2792601"/>
    <lineage>
        <taxon>Bacteria</taxon>
        <taxon>Bacillati</taxon>
        <taxon>Cyanobacteriota</taxon>
        <taxon>Cyanophyceae</taxon>
        <taxon>Oscillatoriophycideae</taxon>
        <taxon>Oscillatoriales</taxon>
        <taxon>Oscillatoriaceae</taxon>
        <taxon>Planktothricoides</taxon>
    </lineage>
</organism>
<feature type="compositionally biased region" description="Acidic residues" evidence="2">
    <location>
        <begin position="12"/>
        <end position="23"/>
    </location>
</feature>
<dbReference type="Pfam" id="PF14159">
    <property type="entry name" value="CAAD"/>
    <property type="match status" value="1"/>
</dbReference>
<keyword evidence="3" id="KW-1133">Transmembrane helix</keyword>
<dbReference type="PANTHER" id="PTHR33222">
    <property type="match status" value="1"/>
</dbReference>
<accession>A0AAU8JD19</accession>
<feature type="region of interest" description="Disordered" evidence="2">
    <location>
        <begin position="1"/>
        <end position="31"/>
    </location>
</feature>
<protein>
    <submittedName>
        <fullName evidence="5">CAAD domain-containing protein</fullName>
    </submittedName>
</protein>
<comment type="subcellular location">
    <subcellularLocation>
        <location evidence="1">Membrane</location>
        <topology evidence="1">Multi-pass membrane protein</topology>
    </subcellularLocation>
</comment>
<dbReference type="AlphaFoldDB" id="A0AAU8JD19"/>
<feature type="transmembrane region" description="Helical" evidence="3">
    <location>
        <begin position="97"/>
        <end position="117"/>
    </location>
</feature>
<keyword evidence="3" id="KW-0812">Transmembrane</keyword>
<dbReference type="GO" id="GO:0009579">
    <property type="term" value="C:thylakoid"/>
    <property type="evidence" value="ECO:0007669"/>
    <property type="project" value="InterPro"/>
</dbReference>
<evidence type="ECO:0000256" key="2">
    <source>
        <dbReference type="SAM" id="MobiDB-lite"/>
    </source>
</evidence>
<evidence type="ECO:0000256" key="3">
    <source>
        <dbReference type="SAM" id="Phobius"/>
    </source>
</evidence>
<feature type="domain" description="Cyanobacterial aminoacyl-tRNA synthetase CAAD" evidence="4">
    <location>
        <begin position="58"/>
        <end position="142"/>
    </location>
</feature>
<name>A0AAU8JD19_9CYAN</name>
<dbReference type="InterPro" id="IPR033344">
    <property type="entry name" value="CURT1"/>
</dbReference>
<sequence>MDPEMKPTSEMADVETMDMDVNTDDSGSLSTVASKEESGQQWDNIKNTVVDILSELPDYVGGFFNQYQKPIVTVTLLIAVLVTIKVTFAVVDAVNEIPLLAPIFELVGMGYSIWFVYRYMLRASTRQELWQDINGIKSQYLGAKDE</sequence>
<dbReference type="PANTHER" id="PTHR33222:SF4">
    <property type="entry name" value="PROTEIN CURVATURE THYLAKOID 1A, CHLOROPLASTIC"/>
    <property type="match status" value="1"/>
</dbReference>
<evidence type="ECO:0000256" key="1">
    <source>
        <dbReference type="ARBA" id="ARBA00004141"/>
    </source>
</evidence>
<feature type="transmembrane region" description="Helical" evidence="3">
    <location>
        <begin position="71"/>
        <end position="91"/>
    </location>
</feature>
<dbReference type="EMBL" id="CP159837">
    <property type="protein sequence ID" value="XCM36074.1"/>
    <property type="molecule type" value="Genomic_DNA"/>
</dbReference>
<dbReference type="GO" id="GO:0016020">
    <property type="term" value="C:membrane"/>
    <property type="evidence" value="ECO:0007669"/>
    <property type="project" value="UniProtKB-SubCell"/>
</dbReference>
<keyword evidence="3" id="KW-0472">Membrane</keyword>
<reference evidence="5" key="1">
    <citation type="submission" date="2024-07" db="EMBL/GenBank/DDBJ databases">
        <authorList>
            <person name="Kim Y.J."/>
            <person name="Jeong J.Y."/>
        </authorList>
    </citation>
    <scope>NUCLEOTIDE SEQUENCE</scope>
    <source>
        <strain evidence="5">GIHE-MW2</strain>
    </source>
</reference>
<proteinExistence type="predicted"/>
<gene>
    <name evidence="5" type="ORF">ABWT76_004807</name>
</gene>
<evidence type="ECO:0000259" key="4">
    <source>
        <dbReference type="Pfam" id="PF14159"/>
    </source>
</evidence>